<dbReference type="EMBL" id="JADRCQ010000002">
    <property type="protein sequence ID" value="MBK5073344.1"/>
    <property type="molecule type" value="Genomic_DNA"/>
</dbReference>
<dbReference type="RefSeq" id="WP_228398232.1">
    <property type="nucleotide sequence ID" value="NZ_JADRCP010000002.1"/>
</dbReference>
<evidence type="ECO:0000256" key="1">
    <source>
        <dbReference type="SAM" id="MobiDB-lite"/>
    </source>
</evidence>
<evidence type="ECO:0000313" key="2">
    <source>
        <dbReference type="EMBL" id="MBK5073344.1"/>
    </source>
</evidence>
<dbReference type="Proteomes" id="UP001296969">
    <property type="component" value="Unassembled WGS sequence"/>
</dbReference>
<evidence type="ECO:0000313" key="4">
    <source>
        <dbReference type="Proteomes" id="UP000807542"/>
    </source>
</evidence>
<dbReference type="AlphaFoldDB" id="A0A9D7AJ60"/>
<gene>
    <name evidence="3" type="ORF">I2492_11390</name>
    <name evidence="2" type="ORF">I2493_09995</name>
</gene>
<organism evidence="3 4">
    <name type="scientific">Limnobaculum xujianqingii</name>
    <dbReference type="NCBI Taxonomy" id="2738837"/>
    <lineage>
        <taxon>Bacteria</taxon>
        <taxon>Pseudomonadati</taxon>
        <taxon>Pseudomonadota</taxon>
        <taxon>Gammaproteobacteria</taxon>
        <taxon>Enterobacterales</taxon>
        <taxon>Budviciaceae</taxon>
        <taxon>Limnobaculum</taxon>
    </lineage>
</organism>
<name>A0A9D7AJ60_9GAMM</name>
<feature type="compositionally biased region" description="Basic residues" evidence="1">
    <location>
        <begin position="7"/>
        <end position="21"/>
    </location>
</feature>
<proteinExistence type="predicted"/>
<reference evidence="3 5" key="1">
    <citation type="submission" date="2020-11" db="EMBL/GenBank/DDBJ databases">
        <title>Insectihabitans protaetiae gen. nov. sp. nov. and Insectihabitans allomyrinae sp. nov., isolated from larvae of Protaetia brevitarsis seulensis and Allomyrina dichotoma, respectively.</title>
        <authorList>
            <person name="Lee S.D."/>
            <person name="Byeon Y.-S."/>
            <person name="Kim S.-M."/>
            <person name="Yang H.L."/>
            <person name="Kim I.S."/>
        </authorList>
    </citation>
    <scope>NUCLEOTIDE SEQUENCE</scope>
    <source>
        <strain evidence="3">CWB-B4</strain>
        <strain evidence="2 5">CWB-B43</strain>
    </source>
</reference>
<comment type="caution">
    <text evidence="3">The sequence shown here is derived from an EMBL/GenBank/DDBJ whole genome shotgun (WGS) entry which is preliminary data.</text>
</comment>
<accession>A0A9D7AJ60</accession>
<feature type="region of interest" description="Disordered" evidence="1">
    <location>
        <begin position="1"/>
        <end position="27"/>
    </location>
</feature>
<dbReference type="EMBL" id="JADRCP010000002">
    <property type="protein sequence ID" value="MBK5176925.1"/>
    <property type="molecule type" value="Genomic_DNA"/>
</dbReference>
<sequence>MSSALKALKKLRKKASKHGSKNKAGDRALQNLVRPAVLPNIHPRTAKPEPTDSIWSELSQEVMGNVLVEVSKPLKPLLDWFDHGGYNSPISRQPAKTASVGNMRIQPNSMVPPAILRLPFKSPPCKRCPAKSGGICQCAAKRFA</sequence>
<evidence type="ECO:0000313" key="5">
    <source>
        <dbReference type="Proteomes" id="UP001296969"/>
    </source>
</evidence>
<protein>
    <submittedName>
        <fullName evidence="3">Uncharacterized protein</fullName>
    </submittedName>
</protein>
<keyword evidence="5" id="KW-1185">Reference proteome</keyword>
<dbReference type="Proteomes" id="UP000807542">
    <property type="component" value="Unassembled WGS sequence"/>
</dbReference>
<evidence type="ECO:0000313" key="3">
    <source>
        <dbReference type="EMBL" id="MBK5176925.1"/>
    </source>
</evidence>